<evidence type="ECO:0000313" key="2">
    <source>
        <dbReference type="Proteomes" id="UP000269412"/>
    </source>
</evidence>
<reference evidence="1 2" key="1">
    <citation type="submission" date="2018-10" db="EMBL/GenBank/DDBJ databases">
        <title>Genomic Encyclopedia of Archaeal and Bacterial Type Strains, Phase II (KMG-II): from individual species to whole genera.</title>
        <authorList>
            <person name="Goeker M."/>
        </authorList>
    </citation>
    <scope>NUCLEOTIDE SEQUENCE [LARGE SCALE GENOMIC DNA]</scope>
    <source>
        <strain evidence="1 2">DSM 25230</strain>
    </source>
</reference>
<evidence type="ECO:0000313" key="1">
    <source>
        <dbReference type="EMBL" id="RKR12142.1"/>
    </source>
</evidence>
<name>A0A495E5E8_9FLAO</name>
<proteinExistence type="predicted"/>
<dbReference type="AlphaFoldDB" id="A0A495E5E8"/>
<protein>
    <recommendedName>
        <fullName evidence="3">3-keto-disaccharide hydrolase domain-containing protein</fullName>
    </recommendedName>
</protein>
<dbReference type="RefSeq" id="WP_121067945.1">
    <property type="nucleotide sequence ID" value="NZ_RBIQ01000009.1"/>
</dbReference>
<sequence length="235" mass="27048">MYKIKHFIILLVFTTFVYAQSKVITPLDCKKGELLFSDDFERENIDDKWQIKEKFTNAFYIDKGTLVAKELKNAGHGSVARALFSFSDVIIEFDLMFNGANRLNIVMDDSLCKSVWAGHISRISFNKKGFKVQDDKTGTMNLEIRDKIKDNPKKKLELKEFLNSKLSEAKMVFEEGKFYHVVITKKEDILECKIGDVIAQIKSEGIMHPTLNKFGPTVIGDTIAFDNFKIWEIKE</sequence>
<organism evidence="1 2">
    <name type="scientific">Maribacter vaceletii</name>
    <dbReference type="NCBI Taxonomy" id="1206816"/>
    <lineage>
        <taxon>Bacteria</taxon>
        <taxon>Pseudomonadati</taxon>
        <taxon>Bacteroidota</taxon>
        <taxon>Flavobacteriia</taxon>
        <taxon>Flavobacteriales</taxon>
        <taxon>Flavobacteriaceae</taxon>
        <taxon>Maribacter</taxon>
    </lineage>
</organism>
<evidence type="ECO:0008006" key="3">
    <source>
        <dbReference type="Google" id="ProtNLM"/>
    </source>
</evidence>
<comment type="caution">
    <text evidence="1">The sequence shown here is derived from an EMBL/GenBank/DDBJ whole genome shotgun (WGS) entry which is preliminary data.</text>
</comment>
<keyword evidence="2" id="KW-1185">Reference proteome</keyword>
<dbReference type="EMBL" id="RBIQ01000009">
    <property type="protein sequence ID" value="RKR12142.1"/>
    <property type="molecule type" value="Genomic_DNA"/>
</dbReference>
<accession>A0A495E5E8</accession>
<dbReference type="OrthoDB" id="1434233at2"/>
<dbReference type="Proteomes" id="UP000269412">
    <property type="component" value="Unassembled WGS sequence"/>
</dbReference>
<gene>
    <name evidence="1" type="ORF">CLV91_2265</name>
</gene>